<proteinExistence type="predicted"/>
<comment type="caution">
    <text evidence="1">The sequence shown here is derived from an EMBL/GenBank/DDBJ whole genome shotgun (WGS) entry which is preliminary data.</text>
</comment>
<dbReference type="AlphaFoldDB" id="A0AAV4NIW6"/>
<dbReference type="EMBL" id="BPLR01003332">
    <property type="protein sequence ID" value="GIX83414.1"/>
    <property type="molecule type" value="Genomic_DNA"/>
</dbReference>
<protein>
    <submittedName>
        <fullName evidence="1">Uncharacterized protein</fullName>
    </submittedName>
</protein>
<reference evidence="1 2" key="1">
    <citation type="submission" date="2021-06" db="EMBL/GenBank/DDBJ databases">
        <title>Caerostris extrusa draft genome.</title>
        <authorList>
            <person name="Kono N."/>
            <person name="Arakawa K."/>
        </authorList>
    </citation>
    <scope>NUCLEOTIDE SEQUENCE [LARGE SCALE GENOMIC DNA]</scope>
</reference>
<accession>A0AAV4NIW6</accession>
<gene>
    <name evidence="1" type="ORF">CEXT_97261</name>
</gene>
<organism evidence="1 2">
    <name type="scientific">Caerostris extrusa</name>
    <name type="common">Bark spider</name>
    <name type="synonym">Caerostris bankana</name>
    <dbReference type="NCBI Taxonomy" id="172846"/>
    <lineage>
        <taxon>Eukaryota</taxon>
        <taxon>Metazoa</taxon>
        <taxon>Ecdysozoa</taxon>
        <taxon>Arthropoda</taxon>
        <taxon>Chelicerata</taxon>
        <taxon>Arachnida</taxon>
        <taxon>Araneae</taxon>
        <taxon>Araneomorphae</taxon>
        <taxon>Entelegynae</taxon>
        <taxon>Araneoidea</taxon>
        <taxon>Araneidae</taxon>
        <taxon>Caerostris</taxon>
    </lineage>
</organism>
<name>A0AAV4NIW6_CAEEX</name>
<sequence length="81" mass="9503">MMKNVIVLCGRGMAQWMASSPSKMVSLHEMHSNVRFVESHRLRYFTADHLQKPTRSFSKCLLYTFRKVMSRFLPTSLGFIF</sequence>
<evidence type="ECO:0000313" key="1">
    <source>
        <dbReference type="EMBL" id="GIX83414.1"/>
    </source>
</evidence>
<keyword evidence="2" id="KW-1185">Reference proteome</keyword>
<dbReference type="Proteomes" id="UP001054945">
    <property type="component" value="Unassembled WGS sequence"/>
</dbReference>
<evidence type="ECO:0000313" key="2">
    <source>
        <dbReference type="Proteomes" id="UP001054945"/>
    </source>
</evidence>